<name>A0ACC3B4B0_9EURO</name>
<reference evidence="1 2" key="1">
    <citation type="journal article" date="2023" name="ACS Omega">
        <title>Identification of the Neoaspergillic Acid Biosynthesis Gene Cluster by Establishing an In Vitro CRISPR-Ribonucleoprotein Genetic System in Aspergillus melleus.</title>
        <authorList>
            <person name="Yuan B."/>
            <person name="Grau M.F."/>
            <person name="Murata R.M."/>
            <person name="Torok T."/>
            <person name="Venkateswaran K."/>
            <person name="Stajich J.E."/>
            <person name="Wang C.C.C."/>
        </authorList>
    </citation>
    <scope>NUCLEOTIDE SEQUENCE [LARGE SCALE GENOMIC DNA]</scope>
    <source>
        <strain evidence="1 2">IMV 1140</strain>
    </source>
</reference>
<proteinExistence type="predicted"/>
<accession>A0ACC3B4B0</accession>
<keyword evidence="2" id="KW-1185">Reference proteome</keyword>
<sequence length="403" mass="45350">MSTSEVPLPLGEDQFAFGDRGPSEQNFLRTLDPESDDYQPMEKQVLESIGGDEILGLTIRGFYIWSTISAWVSASGRRRETPSSRSPPWQNSSFWSRSMAALEDWRASQSPQLVYSPANMNIQVYISRNEGERFAMINLLYYLSLIFLHREYVPFIPHSIIRPCGPTDPPLLVQEAPAGWWDHSAQALFSAASNIIQILQQLDQRNVQFQTPFTCFCVFSAASTLLYANAWPYMAPGLDHQLSMKLYSWGSTWLHQASSVWKVSEAWYSTLVFLTQLYSRVSSDPVQFPGVSRDAFLALEENIQRLAGSEPPDSSGLPAANILLTLQRQTQKVSRPTNNQDAKEGLQTTDSVQNTIEPSTQEARQGSLSELSIPWNPNPQFNADYEFLASILSDPSADWIYPT</sequence>
<protein>
    <submittedName>
        <fullName evidence="1">Uncharacterized protein</fullName>
    </submittedName>
</protein>
<dbReference type="EMBL" id="JAOPJF010000028">
    <property type="protein sequence ID" value="KAK1144749.1"/>
    <property type="molecule type" value="Genomic_DNA"/>
</dbReference>
<dbReference type="Proteomes" id="UP001177260">
    <property type="component" value="Unassembled WGS sequence"/>
</dbReference>
<evidence type="ECO:0000313" key="1">
    <source>
        <dbReference type="EMBL" id="KAK1144749.1"/>
    </source>
</evidence>
<comment type="caution">
    <text evidence="1">The sequence shown here is derived from an EMBL/GenBank/DDBJ whole genome shotgun (WGS) entry which is preliminary data.</text>
</comment>
<organism evidence="1 2">
    <name type="scientific">Aspergillus melleus</name>
    <dbReference type="NCBI Taxonomy" id="138277"/>
    <lineage>
        <taxon>Eukaryota</taxon>
        <taxon>Fungi</taxon>
        <taxon>Dikarya</taxon>
        <taxon>Ascomycota</taxon>
        <taxon>Pezizomycotina</taxon>
        <taxon>Eurotiomycetes</taxon>
        <taxon>Eurotiomycetidae</taxon>
        <taxon>Eurotiales</taxon>
        <taxon>Aspergillaceae</taxon>
        <taxon>Aspergillus</taxon>
        <taxon>Aspergillus subgen. Circumdati</taxon>
    </lineage>
</organism>
<evidence type="ECO:0000313" key="2">
    <source>
        <dbReference type="Proteomes" id="UP001177260"/>
    </source>
</evidence>
<gene>
    <name evidence="1" type="ORF">N8T08_004760</name>
</gene>